<keyword evidence="1" id="KW-0677">Repeat</keyword>
<dbReference type="InParanoid" id="A0A1E7FNL3"/>
<dbReference type="InterPro" id="IPR002110">
    <property type="entry name" value="Ankyrin_rpt"/>
</dbReference>
<dbReference type="OrthoDB" id="48631at2759"/>
<keyword evidence="2" id="KW-0040">ANK repeat</keyword>
<dbReference type="Proteomes" id="UP000095751">
    <property type="component" value="Unassembled WGS sequence"/>
</dbReference>
<dbReference type="KEGG" id="fcy:FRACYDRAFT_181604"/>
<keyword evidence="4" id="KW-1185">Reference proteome</keyword>
<accession>A0A1E7FNL3</accession>
<evidence type="ECO:0000313" key="4">
    <source>
        <dbReference type="Proteomes" id="UP000095751"/>
    </source>
</evidence>
<evidence type="ECO:0000256" key="1">
    <source>
        <dbReference type="ARBA" id="ARBA00022737"/>
    </source>
</evidence>
<dbReference type="PANTHER" id="PTHR24186">
    <property type="entry name" value="PROTEIN PHOSPHATASE 1 REGULATORY SUBUNIT"/>
    <property type="match status" value="1"/>
</dbReference>
<dbReference type="Pfam" id="PF00023">
    <property type="entry name" value="Ank"/>
    <property type="match status" value="1"/>
</dbReference>
<dbReference type="SMART" id="SM00248">
    <property type="entry name" value="ANK"/>
    <property type="match status" value="4"/>
</dbReference>
<sequence length="172" mass="19610">MVDSEGRTPLILACIHKAPEKTILALLETETKAAFIKDKTGRLPLHCAIQSWQYDHVIERIVKSNPNALKSKDDSGRTPIGLAVELARKDDVSNELAWHHAIMRHDWDGRTPLHWACIEHMPSKLLLRLLFVERNAASIKDKDGRYPLHLAALHDLHEPILDRLIRAYPKCL</sequence>
<feature type="non-terminal residue" evidence="3">
    <location>
        <position position="172"/>
    </location>
</feature>
<gene>
    <name evidence="3" type="ORF">FRACYDRAFT_181604</name>
</gene>
<dbReference type="PANTHER" id="PTHR24186:SF38">
    <property type="entry name" value="ANKYRIN REPEAT FAMILY PROTEIN"/>
    <property type="match status" value="1"/>
</dbReference>
<proteinExistence type="predicted"/>
<evidence type="ECO:0000313" key="3">
    <source>
        <dbReference type="EMBL" id="OEU19727.1"/>
    </source>
</evidence>
<dbReference type="EMBL" id="KV784355">
    <property type="protein sequence ID" value="OEU19727.1"/>
    <property type="molecule type" value="Genomic_DNA"/>
</dbReference>
<dbReference type="InterPro" id="IPR036770">
    <property type="entry name" value="Ankyrin_rpt-contain_sf"/>
</dbReference>
<protein>
    <submittedName>
        <fullName evidence="3">Ankyrin</fullName>
    </submittedName>
</protein>
<dbReference type="AlphaFoldDB" id="A0A1E7FNL3"/>
<evidence type="ECO:0000256" key="2">
    <source>
        <dbReference type="ARBA" id="ARBA00023043"/>
    </source>
</evidence>
<reference evidence="3 4" key="1">
    <citation type="submission" date="2016-09" db="EMBL/GenBank/DDBJ databases">
        <title>Extensive genetic diversity and differential bi-allelic expression allows diatom success in the polar Southern Ocean.</title>
        <authorList>
            <consortium name="DOE Joint Genome Institute"/>
            <person name="Mock T."/>
            <person name="Otillar R.P."/>
            <person name="Strauss J."/>
            <person name="Dupont C."/>
            <person name="Frickenhaus S."/>
            <person name="Maumus F."/>
            <person name="Mcmullan M."/>
            <person name="Sanges R."/>
            <person name="Schmutz J."/>
            <person name="Toseland A."/>
            <person name="Valas R."/>
            <person name="Veluchamy A."/>
            <person name="Ward B.J."/>
            <person name="Allen A."/>
            <person name="Barry K."/>
            <person name="Falciatore A."/>
            <person name="Ferrante M."/>
            <person name="Fortunato A.E."/>
            <person name="Gloeckner G."/>
            <person name="Gruber A."/>
            <person name="Hipkin R."/>
            <person name="Janech M."/>
            <person name="Kroth P."/>
            <person name="Leese F."/>
            <person name="Lindquist E."/>
            <person name="Lyon B.R."/>
            <person name="Martin J."/>
            <person name="Mayer C."/>
            <person name="Parker M."/>
            <person name="Quesneville H."/>
            <person name="Raymond J."/>
            <person name="Uhlig C."/>
            <person name="Valentin K.U."/>
            <person name="Worden A.Z."/>
            <person name="Armbrust E.V."/>
            <person name="Bowler C."/>
            <person name="Green B."/>
            <person name="Moulton V."/>
            <person name="Van Oosterhout C."/>
            <person name="Grigoriev I."/>
        </authorList>
    </citation>
    <scope>NUCLEOTIDE SEQUENCE [LARGE SCALE GENOMIC DNA]</scope>
    <source>
        <strain evidence="3 4">CCMP1102</strain>
    </source>
</reference>
<dbReference type="SUPFAM" id="SSF48403">
    <property type="entry name" value="Ankyrin repeat"/>
    <property type="match status" value="1"/>
</dbReference>
<name>A0A1E7FNL3_9STRA</name>
<organism evidence="3 4">
    <name type="scientific">Fragilariopsis cylindrus CCMP1102</name>
    <dbReference type="NCBI Taxonomy" id="635003"/>
    <lineage>
        <taxon>Eukaryota</taxon>
        <taxon>Sar</taxon>
        <taxon>Stramenopiles</taxon>
        <taxon>Ochrophyta</taxon>
        <taxon>Bacillariophyta</taxon>
        <taxon>Bacillariophyceae</taxon>
        <taxon>Bacillariophycidae</taxon>
        <taxon>Bacillariales</taxon>
        <taxon>Bacillariaceae</taxon>
        <taxon>Fragilariopsis</taxon>
    </lineage>
</organism>
<dbReference type="GO" id="GO:0005886">
    <property type="term" value="C:plasma membrane"/>
    <property type="evidence" value="ECO:0007669"/>
    <property type="project" value="TreeGrafter"/>
</dbReference>
<dbReference type="Gene3D" id="1.25.40.20">
    <property type="entry name" value="Ankyrin repeat-containing domain"/>
    <property type="match status" value="2"/>
</dbReference>